<dbReference type="GO" id="GO:0003899">
    <property type="term" value="F:DNA-directed RNA polymerase activity"/>
    <property type="evidence" value="ECO:0007669"/>
    <property type="project" value="UniProtKB-EC"/>
</dbReference>
<reference evidence="9 10" key="1">
    <citation type="submission" date="2020-01" db="EMBL/GenBank/DDBJ databases">
        <title>Patterns of diversity and host range of bacteriophage communities associated with bean-nodulatin bacteria.</title>
        <authorList>
            <person name="Vann Cauwenberghe J."/>
            <person name="Santamaria R.I."/>
            <person name="Bustos P."/>
            <person name="Juarez S."/>
            <person name="Gonzalez V."/>
        </authorList>
    </citation>
    <scope>NUCLEOTIDE SEQUENCE [LARGE SCALE GENOMIC DNA]</scope>
</reference>
<keyword evidence="1 7" id="KW-0240">DNA-directed RNA polymerase</keyword>
<proteinExistence type="inferred from homology"/>
<dbReference type="Pfam" id="PF00623">
    <property type="entry name" value="RNA_pol_Rpb1_2"/>
    <property type="match status" value="2"/>
</dbReference>
<dbReference type="GO" id="GO:0003677">
    <property type="term" value="F:DNA binding"/>
    <property type="evidence" value="ECO:0007669"/>
    <property type="project" value="InterPro"/>
</dbReference>
<keyword evidence="10" id="KW-1185">Reference proteome</keyword>
<dbReference type="GO" id="GO:0000428">
    <property type="term" value="C:DNA-directed RNA polymerase complex"/>
    <property type="evidence" value="ECO:0007669"/>
    <property type="project" value="UniProtKB-KW"/>
</dbReference>
<dbReference type="PANTHER" id="PTHR19376">
    <property type="entry name" value="DNA-DIRECTED RNA POLYMERASE"/>
    <property type="match status" value="1"/>
</dbReference>
<dbReference type="Gene3D" id="4.10.860.120">
    <property type="entry name" value="RNA polymerase II, clamp domain"/>
    <property type="match status" value="1"/>
</dbReference>
<evidence type="ECO:0000256" key="1">
    <source>
        <dbReference type="ARBA" id="ARBA00022478"/>
    </source>
</evidence>
<dbReference type="InterPro" id="IPR044893">
    <property type="entry name" value="RNA_pol_Rpb1_clamp_domain"/>
</dbReference>
<evidence type="ECO:0000313" key="9">
    <source>
        <dbReference type="EMBL" id="QIG71414.1"/>
    </source>
</evidence>
<dbReference type="Gene3D" id="2.40.40.20">
    <property type="match status" value="1"/>
</dbReference>
<dbReference type="PANTHER" id="PTHR19376:SF54">
    <property type="entry name" value="DNA-DIRECTED RNA POLYMERASE SUBUNIT BETA"/>
    <property type="match status" value="1"/>
</dbReference>
<evidence type="ECO:0000256" key="4">
    <source>
        <dbReference type="ARBA" id="ARBA00022723"/>
    </source>
</evidence>
<evidence type="ECO:0000259" key="8">
    <source>
        <dbReference type="SMART" id="SM00663"/>
    </source>
</evidence>
<evidence type="ECO:0000256" key="5">
    <source>
        <dbReference type="ARBA" id="ARBA00023163"/>
    </source>
</evidence>
<feature type="domain" description="RNA polymerase N-terminal" evidence="8">
    <location>
        <begin position="200"/>
        <end position="473"/>
    </location>
</feature>
<evidence type="ECO:0000256" key="6">
    <source>
        <dbReference type="ARBA" id="ARBA00048552"/>
    </source>
</evidence>
<dbReference type="GO" id="GO:0006351">
    <property type="term" value="P:DNA-templated transcription"/>
    <property type="evidence" value="ECO:0007669"/>
    <property type="project" value="InterPro"/>
</dbReference>
<dbReference type="Gene3D" id="1.10.274.100">
    <property type="entry name" value="RNA polymerase Rpb1, domain 3"/>
    <property type="match status" value="1"/>
</dbReference>
<keyword evidence="4" id="KW-0479">Metal-binding</keyword>
<dbReference type="EMBL" id="MN988521">
    <property type="protein sequence ID" value="QIG71414.1"/>
    <property type="molecule type" value="Genomic_DNA"/>
</dbReference>
<evidence type="ECO:0000313" key="10">
    <source>
        <dbReference type="Proteomes" id="UP000629603"/>
    </source>
</evidence>
<comment type="similarity">
    <text evidence="7">Belongs to the RNA polymerase beta' chain family.</text>
</comment>
<dbReference type="EC" id="2.7.7.6" evidence="7"/>
<comment type="catalytic activity">
    <reaction evidence="6 7">
        <text>RNA(n) + a ribonucleoside 5'-triphosphate = RNA(n+1) + diphosphate</text>
        <dbReference type="Rhea" id="RHEA:21248"/>
        <dbReference type="Rhea" id="RHEA-COMP:14527"/>
        <dbReference type="Rhea" id="RHEA-COMP:17342"/>
        <dbReference type="ChEBI" id="CHEBI:33019"/>
        <dbReference type="ChEBI" id="CHEBI:61557"/>
        <dbReference type="ChEBI" id="CHEBI:140395"/>
        <dbReference type="EC" id="2.7.7.6"/>
    </reaction>
</comment>
<dbReference type="InterPro" id="IPR000722">
    <property type="entry name" value="RNA_pol_asu"/>
</dbReference>
<keyword evidence="3 7" id="KW-0548">Nucleotidyltransferase</keyword>
<dbReference type="InterPro" id="IPR007081">
    <property type="entry name" value="RNA_pol_Rpb1_5"/>
</dbReference>
<dbReference type="GO" id="GO:0046872">
    <property type="term" value="F:metal ion binding"/>
    <property type="evidence" value="ECO:0007669"/>
    <property type="project" value="UniProtKB-KW"/>
</dbReference>
<protein>
    <recommendedName>
        <fullName evidence="7">DNA-directed RNA polymerase subunit</fullName>
        <ecNumber evidence="7">2.7.7.6</ecNumber>
    </recommendedName>
</protein>
<dbReference type="InterPro" id="IPR045867">
    <property type="entry name" value="DNA-dir_RpoC_beta_prime"/>
</dbReference>
<keyword evidence="2 7" id="KW-0808">Transferase</keyword>
<name>A0A7S5RG35_9CAUD</name>
<dbReference type="InterPro" id="IPR007080">
    <property type="entry name" value="RNA_pol_Rpb1_1"/>
</dbReference>
<comment type="function">
    <text evidence="7">DNA-dependent RNA polymerase catalyzes the transcription of DNA into RNA using the four ribonucleoside triphosphates as substrates.</text>
</comment>
<dbReference type="InterPro" id="IPR038120">
    <property type="entry name" value="Rpb1_funnel_sf"/>
</dbReference>
<evidence type="ECO:0000256" key="3">
    <source>
        <dbReference type="ARBA" id="ARBA00022695"/>
    </source>
</evidence>
<organism evidence="9 10">
    <name type="scientific">Rhizobium phage RHph_TM30</name>
    <dbReference type="NCBI Taxonomy" id="2509764"/>
    <lineage>
        <taxon>Viruses</taxon>
        <taxon>Duplodnaviria</taxon>
        <taxon>Heunggongvirae</taxon>
        <taxon>Uroviricota</taxon>
        <taxon>Caudoviricetes</taxon>
        <taxon>Kleczkowskaviridae</taxon>
        <taxon>Cuauhnahuacvirus</taxon>
        <taxon>Cuauhnahuacvirus TM30</taxon>
    </lineage>
</organism>
<gene>
    <name evidence="9" type="ORF">EVB93_327</name>
</gene>
<keyword evidence="5 7" id="KW-0804">Transcription</keyword>
<dbReference type="Proteomes" id="UP000629603">
    <property type="component" value="Segment"/>
</dbReference>
<sequence>MQLSLKPVSPESVLLTSQGEVKSYETLNFKTGLPVRDGLLCQKVFGPIRDYVCECGKYDGKKYQGHTCEKCGVTVASSRARTVRMGHIDLQVPILNPLMIESIESIIGLPSRKMEDFMKNKICLKFSASGTGNLVRKDGTRGIAYFVDPKESDPRSPTLQHTKSSLVLYELLTDLDIEETLKVNGSKILKTYVQKNFPLSNLFIRYLPVSPAGYRPVTRMRNYYSQHPKNDLYQKIIRRTLRVKELVNINADSMILQEEAGILYKSVDQLFTGGARDGDGNPLPGTIEKMMGKRGILRGNLLGKRTDYSGRSVITSAGDRVEVDQIGLPRKMAYILFRPFILRYLMTEYLDHYTEALKHYEKKTVIALKSLEMVAKDYPIIMNRAPTLHRYGVMSFRTKLVNGKAILVHPIVCSPFNADFDGDTVAIHLPLSAKSVQECKDYLMPQNNLLSSLDGDPIINMSHEMVIGLAIMSRIKDHDKGFGTFRRMDELEYLHTVTNPQTSRPTLEIYDRIKWKDERGVTETCYGRLLLEQTFKTKNLPKDFSKKTIRRMISDAYDKLGPDELIKVLDVATQLSFKYATNSGFSVSIDDCKVPSTKPAKIAKAREQEAENYRQFDNNEINLAERRENNIRLWNDVFEDLHHDWMKEAGEDNPVVLMYTTGARVSKSQVNQIGVAKGLVSNALNQIIEKPMVNSFREGLSTFEYFASCSGSRKSMADKKNLTPKSGYLTRRMITASRDFFINSDDCGTDKGIMRTMKSSYGRYRCDNGEMIGTNNSEELVKVRSPIHCESHGGICVKCYGIDPAKRKIVTKGSNVGAIAAHSLTESTTQMTMRTFHTSGAVVLKDSPMVITAQKDGKISWDTLHPVYSKIHVVADMEDWDTPLNDRLTYTVHNKMSRILVKDGQSVKKGDPLAIYVDEDLESDDVSGSLPKIESLYEGRVPPKAYKSVISKVAGKIGINIGDEGLKIFVDGEYQGTAHPKTPVFVAQGQYVEAGQTLSFGSPDVVGLFKETKDLDLAYKVFEKTLMDIYNKEGLQPVPTHSEMIFRAMSNLVYTESGPYGLRSHGDKGSIMLKGITQIGANHPSWLKSIGFGWVAQTIRTSAVNLATTYDLPTERLMSGELIYEDK</sequence>
<dbReference type="Pfam" id="PF04997">
    <property type="entry name" value="RNA_pol_Rpb1_1"/>
    <property type="match status" value="1"/>
</dbReference>
<dbReference type="InterPro" id="IPR006592">
    <property type="entry name" value="RNA_pol_N"/>
</dbReference>
<dbReference type="Pfam" id="PF04998">
    <property type="entry name" value="RNA_pol_Rpb1_5"/>
    <property type="match status" value="1"/>
</dbReference>
<dbReference type="Gene3D" id="1.10.132.30">
    <property type="match status" value="1"/>
</dbReference>
<dbReference type="Pfam" id="PF04983">
    <property type="entry name" value="RNA_pol_Rpb1_3"/>
    <property type="match status" value="1"/>
</dbReference>
<dbReference type="InterPro" id="IPR042102">
    <property type="entry name" value="RNA_pol_Rpb1_3_sf"/>
</dbReference>
<dbReference type="SUPFAM" id="SSF64484">
    <property type="entry name" value="beta and beta-prime subunits of DNA dependent RNA-polymerase"/>
    <property type="match status" value="1"/>
</dbReference>
<accession>A0A7S5RG35</accession>
<dbReference type="InterPro" id="IPR007066">
    <property type="entry name" value="RNA_pol_Rpb1_3"/>
</dbReference>
<evidence type="ECO:0000256" key="7">
    <source>
        <dbReference type="RuleBase" id="RU004279"/>
    </source>
</evidence>
<evidence type="ECO:0000256" key="2">
    <source>
        <dbReference type="ARBA" id="ARBA00022679"/>
    </source>
</evidence>
<dbReference type="SMART" id="SM00663">
    <property type="entry name" value="RPOLA_N"/>
    <property type="match status" value="1"/>
</dbReference>